<protein>
    <submittedName>
        <fullName evidence="2">Uncharacterized protein</fullName>
    </submittedName>
</protein>
<feature type="region of interest" description="Disordered" evidence="1">
    <location>
        <begin position="120"/>
        <end position="163"/>
    </location>
</feature>
<dbReference type="AlphaFoldDB" id="A0A7U2HVX9"/>
<feature type="compositionally biased region" description="Acidic residues" evidence="1">
    <location>
        <begin position="152"/>
        <end position="163"/>
    </location>
</feature>
<gene>
    <name evidence="2" type="ORF">JI435_082610</name>
</gene>
<dbReference type="OMA" id="PAGPMIN"/>
<evidence type="ECO:0000256" key="1">
    <source>
        <dbReference type="SAM" id="MobiDB-lite"/>
    </source>
</evidence>
<dbReference type="Proteomes" id="UP000663193">
    <property type="component" value="Chromosome 2"/>
</dbReference>
<name>A0A7U2HVX9_PHANO</name>
<feature type="region of interest" description="Disordered" evidence="1">
    <location>
        <begin position="1"/>
        <end position="33"/>
    </location>
</feature>
<organism evidence="2 3">
    <name type="scientific">Phaeosphaeria nodorum (strain SN15 / ATCC MYA-4574 / FGSC 10173)</name>
    <name type="common">Glume blotch fungus</name>
    <name type="synonym">Parastagonospora nodorum</name>
    <dbReference type="NCBI Taxonomy" id="321614"/>
    <lineage>
        <taxon>Eukaryota</taxon>
        <taxon>Fungi</taxon>
        <taxon>Dikarya</taxon>
        <taxon>Ascomycota</taxon>
        <taxon>Pezizomycotina</taxon>
        <taxon>Dothideomycetes</taxon>
        <taxon>Pleosporomycetidae</taxon>
        <taxon>Pleosporales</taxon>
        <taxon>Pleosporineae</taxon>
        <taxon>Phaeosphaeriaceae</taxon>
        <taxon>Parastagonospora</taxon>
    </lineage>
</organism>
<dbReference type="OrthoDB" id="3797098at2759"/>
<sequence length="163" mass="17036">MSTTATGSGGNQPPSTTLTSIPPSGDGKSPQTATWSPALSINFNPQKTYVVNGLGLVPRYRRTMLVEARSFAQVYTILDGDTYETIHQLPAGPMINPTMPAATSTTQQVTEIEDQETAISTGTGPAADQYNASQAYHGDALASTDSNGDSDSNSDEASDSDSE</sequence>
<feature type="compositionally biased region" description="Low complexity" evidence="1">
    <location>
        <begin position="142"/>
        <end position="151"/>
    </location>
</feature>
<keyword evidence="3" id="KW-1185">Reference proteome</keyword>
<reference evidence="3" key="1">
    <citation type="journal article" date="2021" name="BMC Genomics">
        <title>Chromosome-level genome assembly and manually-curated proteome of model necrotroph Parastagonospora nodorum Sn15 reveals a genome-wide trove of candidate effector homologs, and redundancy of virulence-related functions within an accessory chromosome.</title>
        <authorList>
            <person name="Bertazzoni S."/>
            <person name="Jones D.A.B."/>
            <person name="Phan H.T."/>
            <person name="Tan K.-C."/>
            <person name="Hane J.K."/>
        </authorList>
    </citation>
    <scope>NUCLEOTIDE SEQUENCE [LARGE SCALE GENOMIC DNA]</scope>
    <source>
        <strain evidence="3">SN15 / ATCC MYA-4574 / FGSC 10173)</strain>
    </source>
</reference>
<evidence type="ECO:0000313" key="2">
    <source>
        <dbReference type="EMBL" id="QRC92683.1"/>
    </source>
</evidence>
<evidence type="ECO:0000313" key="3">
    <source>
        <dbReference type="Proteomes" id="UP000663193"/>
    </source>
</evidence>
<feature type="compositionally biased region" description="Low complexity" evidence="1">
    <location>
        <begin position="13"/>
        <end position="24"/>
    </location>
</feature>
<proteinExistence type="predicted"/>
<dbReference type="VEuPathDB" id="FungiDB:JI435_082610"/>
<dbReference type="EMBL" id="CP069024">
    <property type="protein sequence ID" value="QRC92683.1"/>
    <property type="molecule type" value="Genomic_DNA"/>
</dbReference>
<accession>A0A7U2HVX9</accession>